<sequence>MNYNKENKKYFYRISYQEYDKALCNMEMKYLFGKTIKYKEFFSDLYIDPSRSPFIKECIKIIYVENSLNNIIENINRDNLSFEEFKVFYIKELEDNISYEERLNSMKKIGLAIRGIPNIHNPKLKLGIMKLKNIWVFGIYEKNELIYLKHNKKPFSYSNALSTKVARALVNIAVGKDTNKKIIDPCCGIGTVVIEGLSMGINIIGYEINKQIAFNGKRNMEALGYKINIVTGDMHNINEYYDVAILDMPYGLFTKTTPEVQRKIIRTTRRISKKAIIITFENMDDMIEKEGFKIIDREIIYKNNFKRYINVCI</sequence>
<dbReference type="RefSeq" id="WP_209796397.1">
    <property type="nucleotide sequence ID" value="NZ_JAGGJZ010000003.1"/>
</dbReference>
<evidence type="ECO:0000259" key="1">
    <source>
        <dbReference type="Pfam" id="PF01170"/>
    </source>
</evidence>
<dbReference type="PANTHER" id="PTHR14911">
    <property type="entry name" value="THUMP DOMAIN-CONTAINING"/>
    <property type="match status" value="1"/>
</dbReference>
<dbReference type="CDD" id="cd02440">
    <property type="entry name" value="AdoMet_MTases"/>
    <property type="match status" value="1"/>
</dbReference>
<feature type="domain" description="Ribosomal RNA large subunit methyltransferase K/L-like methyltransferase" evidence="1">
    <location>
        <begin position="152"/>
        <end position="262"/>
    </location>
</feature>
<reference evidence="2 3" key="1">
    <citation type="submission" date="2021-03" db="EMBL/GenBank/DDBJ databases">
        <title>Genomic Encyclopedia of Type Strains, Phase IV (KMG-IV): sequencing the most valuable type-strain genomes for metagenomic binning, comparative biology and taxonomic classification.</title>
        <authorList>
            <person name="Goeker M."/>
        </authorList>
    </citation>
    <scope>NUCLEOTIDE SEQUENCE [LARGE SCALE GENOMIC DNA]</scope>
    <source>
        <strain evidence="2 3">DSM 3984</strain>
    </source>
</reference>
<dbReference type="InterPro" id="IPR000241">
    <property type="entry name" value="RlmKL-like_Mtase"/>
</dbReference>
<dbReference type="EMBL" id="JAGGJZ010000003">
    <property type="protein sequence ID" value="MBP1889606.1"/>
    <property type="molecule type" value="Genomic_DNA"/>
</dbReference>
<dbReference type="PANTHER" id="PTHR14911:SF13">
    <property type="entry name" value="TRNA (GUANINE(6)-N2)-METHYLTRANSFERASE THUMP3"/>
    <property type="match status" value="1"/>
</dbReference>
<evidence type="ECO:0000313" key="3">
    <source>
        <dbReference type="Proteomes" id="UP000783390"/>
    </source>
</evidence>
<dbReference type="InterPro" id="IPR029063">
    <property type="entry name" value="SAM-dependent_MTases_sf"/>
</dbReference>
<dbReference type="Gene3D" id="3.40.50.150">
    <property type="entry name" value="Vaccinia Virus protein VP39"/>
    <property type="match status" value="1"/>
</dbReference>
<protein>
    <submittedName>
        <fullName evidence="2">tRNA G10 N-methylase Trm11</fullName>
    </submittedName>
</protein>
<gene>
    <name evidence="2" type="ORF">J2Z53_001189</name>
</gene>
<name>A0ABS4F032_9CLOT</name>
<organism evidence="2 3">
    <name type="scientific">Clostridium moniliforme</name>
    <dbReference type="NCBI Taxonomy" id="39489"/>
    <lineage>
        <taxon>Bacteria</taxon>
        <taxon>Bacillati</taxon>
        <taxon>Bacillota</taxon>
        <taxon>Clostridia</taxon>
        <taxon>Eubacteriales</taxon>
        <taxon>Clostridiaceae</taxon>
        <taxon>Clostridium</taxon>
    </lineage>
</organism>
<keyword evidence="3" id="KW-1185">Reference proteome</keyword>
<accession>A0ABS4F032</accession>
<proteinExistence type="predicted"/>
<dbReference type="SUPFAM" id="SSF53335">
    <property type="entry name" value="S-adenosyl-L-methionine-dependent methyltransferases"/>
    <property type="match status" value="1"/>
</dbReference>
<comment type="caution">
    <text evidence="2">The sequence shown here is derived from an EMBL/GenBank/DDBJ whole genome shotgun (WGS) entry which is preliminary data.</text>
</comment>
<dbReference type="Pfam" id="PF01170">
    <property type="entry name" value="UPF0020"/>
    <property type="match status" value="1"/>
</dbReference>
<dbReference type="Proteomes" id="UP000783390">
    <property type="component" value="Unassembled WGS sequence"/>
</dbReference>
<evidence type="ECO:0000313" key="2">
    <source>
        <dbReference type="EMBL" id="MBP1889606.1"/>
    </source>
</evidence>